<evidence type="ECO:0000313" key="2">
    <source>
        <dbReference type="EMBL" id="KAB0584513.1"/>
    </source>
</evidence>
<comment type="caution">
    <text evidence="2">The sequence shown here is derived from an EMBL/GenBank/DDBJ whole genome shotgun (WGS) entry which is preliminary data.</text>
</comment>
<proteinExistence type="predicted"/>
<evidence type="ECO:0000313" key="3">
    <source>
        <dbReference type="Proteomes" id="UP000430120"/>
    </source>
</evidence>
<keyword evidence="1" id="KW-0472">Membrane</keyword>
<gene>
    <name evidence="2" type="ORF">F7Q92_03095</name>
</gene>
<keyword evidence="1" id="KW-1133">Transmembrane helix</keyword>
<keyword evidence="3" id="KW-1185">Reference proteome</keyword>
<accession>A0A643FFY0</accession>
<dbReference type="Proteomes" id="UP000430120">
    <property type="component" value="Unassembled WGS sequence"/>
</dbReference>
<name>A0A643FFY0_IDEDE</name>
<dbReference type="AlphaFoldDB" id="A0A643FFY0"/>
<reference evidence="2 3" key="1">
    <citation type="submission" date="2019-09" db="EMBL/GenBank/DDBJ databases">
        <title>Draft genome sequences of 48 bacterial type strains from the CCUG.</title>
        <authorList>
            <person name="Tunovic T."/>
            <person name="Pineiro-Iglesias B."/>
            <person name="Unosson C."/>
            <person name="Inganas E."/>
            <person name="Ohlen M."/>
            <person name="Cardew S."/>
            <person name="Jensie-Markopoulos S."/>
            <person name="Salva-Serra F."/>
            <person name="Jaen-Luchoro D."/>
            <person name="Karlsson R."/>
            <person name="Svensson-Stadler L."/>
            <person name="Chun J."/>
            <person name="Moore E."/>
        </authorList>
    </citation>
    <scope>NUCLEOTIDE SEQUENCE [LARGE SCALE GENOMIC DNA]</scope>
    <source>
        <strain evidence="2 3">CCUG 30977</strain>
    </source>
</reference>
<keyword evidence="1" id="KW-0812">Transmembrane</keyword>
<dbReference type="EMBL" id="VZPB01000005">
    <property type="protein sequence ID" value="KAB0584513.1"/>
    <property type="molecule type" value="Genomic_DNA"/>
</dbReference>
<organism evidence="2 3">
    <name type="scientific">Ideonella dechloratans</name>
    <dbReference type="NCBI Taxonomy" id="36863"/>
    <lineage>
        <taxon>Bacteria</taxon>
        <taxon>Pseudomonadati</taxon>
        <taxon>Pseudomonadota</taxon>
        <taxon>Betaproteobacteria</taxon>
        <taxon>Burkholderiales</taxon>
        <taxon>Sphaerotilaceae</taxon>
        <taxon>Ideonella</taxon>
    </lineage>
</organism>
<feature type="transmembrane region" description="Helical" evidence="1">
    <location>
        <begin position="48"/>
        <end position="67"/>
    </location>
</feature>
<evidence type="ECO:0000256" key="1">
    <source>
        <dbReference type="SAM" id="Phobius"/>
    </source>
</evidence>
<dbReference type="RefSeq" id="WP_151122454.1">
    <property type="nucleotide sequence ID" value="NZ_CP088081.1"/>
</dbReference>
<protein>
    <submittedName>
        <fullName evidence="2">Uncharacterized protein</fullName>
    </submittedName>
</protein>
<sequence length="156" mass="16275">MDEIRNPIVALVAVCRFAARSGRGSPFHSLASMRQTRPSMSRSKKALLAIAAVVALAASYLFAFSLISTSHPISKAAIAQSPDVAASVGKLAAVILIGSRQKLVTGGLSCGTNTYLVFGNAGWAVVTSALSMPARQHDWQVSNLSLGWFSGTHGSC</sequence>